<dbReference type="InterPro" id="IPR044492">
    <property type="entry name" value="P_typ_ATPase_HD_dom"/>
</dbReference>
<dbReference type="PANTHER" id="PTHR43294:SF21">
    <property type="entry name" value="CATION TRANSPORTING ATPASE"/>
    <property type="match status" value="1"/>
</dbReference>
<dbReference type="InterPro" id="IPR006068">
    <property type="entry name" value="ATPase_P-typ_cation-transptr_C"/>
</dbReference>
<feature type="transmembrane region" description="Helical" evidence="12">
    <location>
        <begin position="297"/>
        <end position="315"/>
    </location>
</feature>
<dbReference type="Pfam" id="PF00122">
    <property type="entry name" value="E1-E2_ATPase"/>
    <property type="match status" value="1"/>
</dbReference>
<keyword evidence="6" id="KW-0067">ATP-binding</keyword>
<gene>
    <name evidence="14" type="ORF">PO587_09725</name>
</gene>
<dbReference type="Gene3D" id="2.70.150.10">
    <property type="entry name" value="Calcium-transporting ATPase, cytoplasmic transduction domain A"/>
    <property type="match status" value="1"/>
</dbReference>
<dbReference type="InterPro" id="IPR023299">
    <property type="entry name" value="ATPase_P-typ_cyto_dom_N"/>
</dbReference>
<dbReference type="SFLD" id="SFLDS00003">
    <property type="entry name" value="Haloacid_Dehalogenase"/>
    <property type="match status" value="1"/>
</dbReference>
<keyword evidence="4 12" id="KW-0812">Transmembrane</keyword>
<comment type="catalytic activity">
    <reaction evidence="10">
        <text>ATP + H2O = ADP + phosphate + H(+)</text>
        <dbReference type="Rhea" id="RHEA:13065"/>
        <dbReference type="ChEBI" id="CHEBI:15377"/>
        <dbReference type="ChEBI" id="CHEBI:15378"/>
        <dbReference type="ChEBI" id="CHEBI:30616"/>
        <dbReference type="ChEBI" id="CHEBI:43474"/>
        <dbReference type="ChEBI" id="CHEBI:456216"/>
    </reaction>
</comment>
<evidence type="ECO:0000313" key="15">
    <source>
        <dbReference type="Proteomes" id="UP001221328"/>
    </source>
</evidence>
<evidence type="ECO:0000256" key="6">
    <source>
        <dbReference type="ARBA" id="ARBA00022840"/>
    </source>
</evidence>
<dbReference type="InterPro" id="IPR050510">
    <property type="entry name" value="Cation_transp_ATPase_P-type"/>
</dbReference>
<reference evidence="14 15" key="1">
    <citation type="journal article" date="2015" name="Int. J. Syst. Evol. Microbiol.">
        <title>Streptomyces gilvifuscus sp. nov., an actinomycete that produces antibacterial compounds isolated from soil.</title>
        <authorList>
            <person name="Nguyen T.M."/>
            <person name="Kim J."/>
        </authorList>
    </citation>
    <scope>NUCLEOTIDE SEQUENCE [LARGE SCALE GENOMIC DNA]</scope>
    <source>
        <strain evidence="14 15">T113</strain>
    </source>
</reference>
<protein>
    <submittedName>
        <fullName evidence="14">Cation-transporting P-type ATPase</fullName>
    </submittedName>
</protein>
<evidence type="ECO:0000256" key="10">
    <source>
        <dbReference type="ARBA" id="ARBA00049360"/>
    </source>
</evidence>
<dbReference type="InterPro" id="IPR059000">
    <property type="entry name" value="ATPase_P-type_domA"/>
</dbReference>
<keyword evidence="9 12" id="KW-0472">Membrane</keyword>
<feature type="transmembrane region" description="Helical" evidence="12">
    <location>
        <begin position="137"/>
        <end position="154"/>
    </location>
</feature>
<comment type="similarity">
    <text evidence="2">Belongs to the cation transport ATPase (P-type) (TC 3.A.3) family. Type IIA subfamily.</text>
</comment>
<dbReference type="SMART" id="SM00831">
    <property type="entry name" value="Cation_ATPase_N"/>
    <property type="match status" value="1"/>
</dbReference>
<dbReference type="InterPro" id="IPR023298">
    <property type="entry name" value="ATPase_P-typ_TM_dom_sf"/>
</dbReference>
<dbReference type="EMBL" id="JAQOSK010000003">
    <property type="protein sequence ID" value="MDC2954740.1"/>
    <property type="molecule type" value="Genomic_DNA"/>
</dbReference>
<name>A0ABT5FQI6_9ACTN</name>
<dbReference type="Gene3D" id="3.40.50.1000">
    <property type="entry name" value="HAD superfamily/HAD-like"/>
    <property type="match status" value="1"/>
</dbReference>
<dbReference type="PROSITE" id="PS00154">
    <property type="entry name" value="ATPASE_E1_E2"/>
    <property type="match status" value="1"/>
</dbReference>
<dbReference type="SUPFAM" id="SSF56784">
    <property type="entry name" value="HAD-like"/>
    <property type="match status" value="1"/>
</dbReference>
<feature type="transmembrane region" description="Helical" evidence="12">
    <location>
        <begin position="327"/>
        <end position="352"/>
    </location>
</feature>
<keyword evidence="7" id="KW-1278">Translocase</keyword>
<dbReference type="Pfam" id="PF00689">
    <property type="entry name" value="Cation_ATPase_C"/>
    <property type="match status" value="1"/>
</dbReference>
<feature type="transmembrane region" description="Helical" evidence="12">
    <location>
        <begin position="858"/>
        <end position="875"/>
    </location>
</feature>
<dbReference type="InterPro" id="IPR008250">
    <property type="entry name" value="ATPase_P-typ_transduc_dom_A_sf"/>
</dbReference>
<evidence type="ECO:0000256" key="7">
    <source>
        <dbReference type="ARBA" id="ARBA00022967"/>
    </source>
</evidence>
<dbReference type="PRINTS" id="PR00119">
    <property type="entry name" value="CATATPASE"/>
</dbReference>
<dbReference type="InterPro" id="IPR001757">
    <property type="entry name" value="P_typ_ATPase"/>
</dbReference>
<dbReference type="InterPro" id="IPR004014">
    <property type="entry name" value="ATPase_P-typ_cation-transptr_N"/>
</dbReference>
<comment type="caution">
    <text evidence="14">The sequence shown here is derived from an EMBL/GenBank/DDBJ whole genome shotgun (WGS) entry which is preliminary data.</text>
</comment>
<dbReference type="Gene3D" id="1.20.1110.10">
    <property type="entry name" value="Calcium-transporting ATPase, transmembrane domain"/>
    <property type="match status" value="1"/>
</dbReference>
<dbReference type="PANTHER" id="PTHR43294">
    <property type="entry name" value="SODIUM/POTASSIUM-TRANSPORTING ATPASE SUBUNIT ALPHA"/>
    <property type="match status" value="1"/>
</dbReference>
<organism evidence="14 15">
    <name type="scientific">Streptomyces gilvifuscus</name>
    <dbReference type="NCBI Taxonomy" id="1550617"/>
    <lineage>
        <taxon>Bacteria</taxon>
        <taxon>Bacillati</taxon>
        <taxon>Actinomycetota</taxon>
        <taxon>Actinomycetes</taxon>
        <taxon>Kitasatosporales</taxon>
        <taxon>Streptomycetaceae</taxon>
        <taxon>Streptomyces</taxon>
    </lineage>
</organism>
<dbReference type="SFLD" id="SFLDF00027">
    <property type="entry name" value="p-type_atpase"/>
    <property type="match status" value="1"/>
</dbReference>
<dbReference type="SUPFAM" id="SSF81665">
    <property type="entry name" value="Calcium ATPase, transmembrane domain M"/>
    <property type="match status" value="1"/>
</dbReference>
<feature type="transmembrane region" description="Helical" evidence="12">
    <location>
        <begin position="895"/>
        <end position="912"/>
    </location>
</feature>
<evidence type="ECO:0000256" key="2">
    <source>
        <dbReference type="ARBA" id="ARBA00005675"/>
    </source>
</evidence>
<evidence type="ECO:0000256" key="3">
    <source>
        <dbReference type="ARBA" id="ARBA00022475"/>
    </source>
</evidence>
<sequence length="963" mass="102014">MTHGSRVAARRSWSEVVSESGGLPVDKDSVAQRLAPGPESGTVPAPRASGPLLPRQRADEVLAQLGTSRRGLAAAEAERRRQLHGPNELPQPRRKGLWRRFFAQFTDLFAIVLIVASALTFVAYALQEPRDVGNLQLAFAILGVVVLNAVIGFVQEYSAERTAQSLQAMVPHTCRVLRDGERMELPTSALVSGDLVVLEAGDAVPADCRVVEGHGLTVNNASLTGESVAVGRVEEPTTAATVLDSRNCVFMGTTAVSGSGKAVVFAIGADTEFGRIYRLTQEAPQQQTPLQQQVASMARRVAVLAVAIGLLVLAVRLQSGQPLVSTFVFALGVMVALVPEGLPATLSVSLAIGVRRMARRQALVKKLLAVEALGSTTVICTDKTGTLTQAEMTVTRLWSGGSWHEVSGVGYAPVGAVTDPESVRDLLRVGVLCSDARLLAPDEQADWRVLGDTTEGAILVAAAKAGLDPATERAAAPRIAEFPFDPVRKLMSTVHRTPEGDVVCAKGAPQELLARCTHLLLDGASRPLTDELRARVTEANDTMAAQGLRVLAAALRPVTSAPGDSAEAESGLTLLGLIGMFDPPRPEVSAAVEACRKAGIRIVMVTGDHPLTAEAVARRVGIVTGAAPTVVTGTRLGEMNPEELDAVLAAPGELLLCRVSPEHKMRVVAAFQKRGEVVAVTGDGANDAPALKHADIGVSMGAGGTDVAREASVMVLLDDSFASITAAVELGRSVYRNIGKFLTYLFSHNIAELTPILAATFVGFPLVPLSAVQILAIDLGSDVLPALALGAEPPEPDTMERPPRGRRERLFSAALVRRFLFLGFVQSIGVCTVFFWQVHSAGIPYADFTADTPAYRKAITLTQAAIVVSQFFNALAVRTDRESVFRVGLFSNPRLLAAGCFGIALMAAISYAPPLQAVFNTAPISATDWAVLTGFGVLLLAAEETRKAWLRRTPPHQPERKQP</sequence>
<evidence type="ECO:0000313" key="14">
    <source>
        <dbReference type="EMBL" id="MDC2954740.1"/>
    </source>
</evidence>
<evidence type="ECO:0000256" key="8">
    <source>
        <dbReference type="ARBA" id="ARBA00022989"/>
    </source>
</evidence>
<dbReference type="Proteomes" id="UP001221328">
    <property type="component" value="Unassembled WGS sequence"/>
</dbReference>
<evidence type="ECO:0000259" key="13">
    <source>
        <dbReference type="SMART" id="SM00831"/>
    </source>
</evidence>
<evidence type="ECO:0000256" key="1">
    <source>
        <dbReference type="ARBA" id="ARBA00004651"/>
    </source>
</evidence>
<dbReference type="NCBIfam" id="TIGR01494">
    <property type="entry name" value="ATPase_P-type"/>
    <property type="match status" value="3"/>
</dbReference>
<evidence type="ECO:0000256" key="5">
    <source>
        <dbReference type="ARBA" id="ARBA00022741"/>
    </source>
</evidence>
<evidence type="ECO:0000256" key="4">
    <source>
        <dbReference type="ARBA" id="ARBA00022692"/>
    </source>
</evidence>
<dbReference type="SFLD" id="SFLDG00002">
    <property type="entry name" value="C1.7:_P-type_atpase_like"/>
    <property type="match status" value="1"/>
</dbReference>
<dbReference type="InterPro" id="IPR018303">
    <property type="entry name" value="ATPase_P-typ_P_site"/>
</dbReference>
<evidence type="ECO:0000256" key="9">
    <source>
        <dbReference type="ARBA" id="ARBA00023136"/>
    </source>
</evidence>
<feature type="domain" description="Cation-transporting P-type ATPase N-terminal" evidence="13">
    <location>
        <begin position="52"/>
        <end position="125"/>
    </location>
</feature>
<dbReference type="RefSeq" id="WP_272174884.1">
    <property type="nucleotide sequence ID" value="NZ_JAQOSK010000003.1"/>
</dbReference>
<feature type="transmembrane region" description="Helical" evidence="12">
    <location>
        <begin position="819"/>
        <end position="838"/>
    </location>
</feature>
<dbReference type="Pfam" id="PF00690">
    <property type="entry name" value="Cation_ATPase_N"/>
    <property type="match status" value="1"/>
</dbReference>
<feature type="transmembrane region" description="Helical" evidence="12">
    <location>
        <begin position="924"/>
        <end position="942"/>
    </location>
</feature>
<dbReference type="SUPFAM" id="SSF81660">
    <property type="entry name" value="Metal cation-transporting ATPase, ATP-binding domain N"/>
    <property type="match status" value="1"/>
</dbReference>
<dbReference type="PRINTS" id="PR00121">
    <property type="entry name" value="NAKATPASE"/>
</dbReference>
<evidence type="ECO:0000256" key="12">
    <source>
        <dbReference type="SAM" id="Phobius"/>
    </source>
</evidence>
<evidence type="ECO:0000256" key="11">
    <source>
        <dbReference type="SAM" id="MobiDB-lite"/>
    </source>
</evidence>
<dbReference type="Pfam" id="PF13246">
    <property type="entry name" value="Cation_ATPase"/>
    <property type="match status" value="1"/>
</dbReference>
<dbReference type="SUPFAM" id="SSF81653">
    <property type="entry name" value="Calcium ATPase, transduction domain A"/>
    <property type="match status" value="1"/>
</dbReference>
<comment type="subcellular location">
    <subcellularLocation>
        <location evidence="1">Cell membrane</location>
        <topology evidence="1">Multi-pass membrane protein</topology>
    </subcellularLocation>
</comment>
<dbReference type="InterPro" id="IPR023214">
    <property type="entry name" value="HAD_sf"/>
</dbReference>
<keyword evidence="8 12" id="KW-1133">Transmembrane helix</keyword>
<keyword evidence="5" id="KW-0547">Nucleotide-binding</keyword>
<proteinExistence type="inferred from homology"/>
<keyword evidence="3" id="KW-1003">Cell membrane</keyword>
<dbReference type="Gene3D" id="3.40.1110.10">
    <property type="entry name" value="Calcium-transporting ATPase, cytoplasmic domain N"/>
    <property type="match status" value="1"/>
</dbReference>
<dbReference type="InterPro" id="IPR036412">
    <property type="entry name" value="HAD-like_sf"/>
</dbReference>
<keyword evidence="15" id="KW-1185">Reference proteome</keyword>
<accession>A0ABT5FQI6</accession>
<feature type="transmembrane region" description="Helical" evidence="12">
    <location>
        <begin position="101"/>
        <end position="125"/>
    </location>
</feature>
<feature type="region of interest" description="Disordered" evidence="11">
    <location>
        <begin position="1"/>
        <end position="52"/>
    </location>
</feature>